<feature type="transmembrane region" description="Helical" evidence="7">
    <location>
        <begin position="483"/>
        <end position="511"/>
    </location>
</feature>
<evidence type="ECO:0000256" key="1">
    <source>
        <dbReference type="ARBA" id="ARBA00004651"/>
    </source>
</evidence>
<keyword evidence="5 7" id="KW-1133">Transmembrane helix</keyword>
<accession>A0A5D6W803</accession>
<feature type="transmembrane region" description="Helical" evidence="7">
    <location>
        <begin position="183"/>
        <end position="203"/>
    </location>
</feature>
<keyword evidence="3" id="KW-1003">Cell membrane</keyword>
<feature type="transmembrane region" description="Helical" evidence="7">
    <location>
        <begin position="388"/>
        <end position="409"/>
    </location>
</feature>
<evidence type="ECO:0000256" key="6">
    <source>
        <dbReference type="ARBA" id="ARBA00023136"/>
    </source>
</evidence>
<evidence type="ECO:0000313" key="8">
    <source>
        <dbReference type="EMBL" id="TYZ24601.1"/>
    </source>
</evidence>
<evidence type="ECO:0000256" key="5">
    <source>
        <dbReference type="ARBA" id="ARBA00022989"/>
    </source>
</evidence>
<evidence type="ECO:0000256" key="4">
    <source>
        <dbReference type="ARBA" id="ARBA00022692"/>
    </source>
</evidence>
<dbReference type="Proteomes" id="UP000323646">
    <property type="component" value="Unassembled WGS sequence"/>
</dbReference>
<organism evidence="8 9">
    <name type="scientific">Selenomonas ruminis</name>
    <dbReference type="NCBI Taxonomy" id="2593411"/>
    <lineage>
        <taxon>Bacteria</taxon>
        <taxon>Bacillati</taxon>
        <taxon>Bacillota</taxon>
        <taxon>Negativicutes</taxon>
        <taxon>Selenomonadales</taxon>
        <taxon>Selenomonadaceae</taxon>
        <taxon>Selenomonas</taxon>
    </lineage>
</organism>
<evidence type="ECO:0000256" key="3">
    <source>
        <dbReference type="ARBA" id="ARBA00022475"/>
    </source>
</evidence>
<feature type="transmembrane region" description="Helical" evidence="7">
    <location>
        <begin position="320"/>
        <end position="338"/>
    </location>
</feature>
<feature type="transmembrane region" description="Helical" evidence="7">
    <location>
        <begin position="223"/>
        <end position="242"/>
    </location>
</feature>
<dbReference type="GO" id="GO:0015293">
    <property type="term" value="F:symporter activity"/>
    <property type="evidence" value="ECO:0007669"/>
    <property type="project" value="UniProtKB-KW"/>
</dbReference>
<dbReference type="PANTHER" id="PTHR42865:SF7">
    <property type="entry name" value="PROTON_GLUTAMATE-ASPARTATE SYMPORTER"/>
    <property type="match status" value="1"/>
</dbReference>
<dbReference type="GO" id="GO:0005886">
    <property type="term" value="C:plasma membrane"/>
    <property type="evidence" value="ECO:0007669"/>
    <property type="project" value="UniProtKB-SubCell"/>
</dbReference>
<dbReference type="OrthoDB" id="7778689at2"/>
<keyword evidence="9" id="KW-1185">Reference proteome</keyword>
<keyword evidence="6 7" id="KW-0472">Membrane</keyword>
<gene>
    <name evidence="8" type="ORF">FZ040_00715</name>
</gene>
<protein>
    <submittedName>
        <fullName evidence="8">Cation:dicarboxylase symporter family transporter</fullName>
    </submittedName>
</protein>
<dbReference type="Gene3D" id="1.10.3860.10">
    <property type="entry name" value="Sodium:dicarboxylate symporter"/>
    <property type="match status" value="1"/>
</dbReference>
<feature type="transmembrane region" description="Helical" evidence="7">
    <location>
        <begin position="454"/>
        <end position="471"/>
    </location>
</feature>
<evidence type="ECO:0000256" key="2">
    <source>
        <dbReference type="ARBA" id="ARBA00022448"/>
    </source>
</evidence>
<dbReference type="EMBL" id="VTOY01000001">
    <property type="protein sequence ID" value="TYZ24601.1"/>
    <property type="molecule type" value="Genomic_DNA"/>
</dbReference>
<dbReference type="Pfam" id="PF00375">
    <property type="entry name" value="SDF"/>
    <property type="match status" value="1"/>
</dbReference>
<dbReference type="InterPro" id="IPR036458">
    <property type="entry name" value="Na:dicarbo_symporter_sf"/>
</dbReference>
<feature type="transmembrane region" description="Helical" evidence="7">
    <location>
        <begin position="429"/>
        <end position="447"/>
    </location>
</feature>
<name>A0A5D6W803_9FIRM</name>
<dbReference type="AlphaFoldDB" id="A0A5D6W803"/>
<feature type="transmembrane region" description="Helical" evidence="7">
    <location>
        <begin position="344"/>
        <end position="368"/>
    </location>
</feature>
<evidence type="ECO:0000256" key="7">
    <source>
        <dbReference type="SAM" id="Phobius"/>
    </source>
</evidence>
<comment type="caution">
    <text evidence="8">The sequence shown here is derived from an EMBL/GenBank/DDBJ whole genome shotgun (WGS) entry which is preliminary data.</text>
</comment>
<proteinExistence type="predicted"/>
<dbReference type="InterPro" id="IPR001991">
    <property type="entry name" value="Na-dicarboxylate_symporter"/>
</dbReference>
<evidence type="ECO:0000313" key="9">
    <source>
        <dbReference type="Proteomes" id="UP000323646"/>
    </source>
</evidence>
<feature type="transmembrane region" description="Helical" evidence="7">
    <location>
        <begin position="143"/>
        <end position="163"/>
    </location>
</feature>
<sequence>MDKGGGEMLAGKRMQFSNEDLEKTIEEVRAVFESSAVSQDDCIKICLLLEEALLRCRQHFGRAHTYSLKIQKWFGVPKVIIRIKGEPFDPLYTDDDDEEILSSEILKGLMSYEHAETVYTYRNGCNEISTYVRKERKPIKIPGGAITIAALLAVLCAAIHAALPAAWQAAVLEDAAEPLLKTLMGLIVAVTGPFVFISIVDGICLMEDVATFSNVGIRVIRRFFAVMLLMSLFAAAVCQLFFPVLAWQGESNLAPAELIRLFLGILPRNLLAPFVEGNILQIVCIAILTGISILTLTNVIPHLKTIISELNKLIFKMMDIVSKVIYVAIFLNVFKVIAGSSMETIFAVWRIIAANYVFCIGFGLLMFLHVAYKYKLDMADFMRKGARVFLISFSTASNTAAMSANVVFAKKDLQIEGKFCDFWLPLSHAMFSPSAAAALVAGVFYTAYNAQLELSLFSLIITIILALQLSIATPPVPGGIMAIYAIIFNQLALPLDYIGMLMVSAVFVVNISSVMSMLIRDCELVDIAGEIGKRG</sequence>
<feature type="transmembrane region" description="Helical" evidence="7">
    <location>
        <begin position="279"/>
        <end position="300"/>
    </location>
</feature>
<keyword evidence="4 7" id="KW-0812">Transmembrane</keyword>
<keyword evidence="2" id="KW-0813">Transport</keyword>
<reference evidence="8 9" key="1">
    <citation type="submission" date="2019-08" db="EMBL/GenBank/DDBJ databases">
        <title>Selenomonas sp. mPRGC5 and Selenomonas sp. mPRGC8 isolated from ruminal fluid of dairy goat (Capra hircus).</title>
        <authorList>
            <person name="Poothong S."/>
            <person name="Nuengjamnong C."/>
            <person name="Tanasupawat S."/>
        </authorList>
    </citation>
    <scope>NUCLEOTIDE SEQUENCE [LARGE SCALE GENOMIC DNA]</scope>
    <source>
        <strain evidence="9">mPRGC5</strain>
    </source>
</reference>
<comment type="subcellular location">
    <subcellularLocation>
        <location evidence="1">Cell membrane</location>
        <topology evidence="1">Multi-pass membrane protein</topology>
    </subcellularLocation>
</comment>
<dbReference type="SUPFAM" id="SSF118215">
    <property type="entry name" value="Proton glutamate symport protein"/>
    <property type="match status" value="1"/>
</dbReference>
<dbReference type="PANTHER" id="PTHR42865">
    <property type="entry name" value="PROTON/GLUTAMATE-ASPARTATE SYMPORTER"/>
    <property type="match status" value="1"/>
</dbReference>